<reference evidence="1" key="1">
    <citation type="submission" date="2006-10" db="EMBL/GenBank/DDBJ databases">
        <title>Complete sequence of Solibacter usitatus Ellin6076.</title>
        <authorList>
            <consortium name="US DOE Joint Genome Institute"/>
            <person name="Copeland A."/>
            <person name="Lucas S."/>
            <person name="Lapidus A."/>
            <person name="Barry K."/>
            <person name="Detter J.C."/>
            <person name="Glavina del Rio T."/>
            <person name="Hammon N."/>
            <person name="Israni S."/>
            <person name="Dalin E."/>
            <person name="Tice H."/>
            <person name="Pitluck S."/>
            <person name="Thompson L.S."/>
            <person name="Brettin T."/>
            <person name="Bruce D."/>
            <person name="Han C."/>
            <person name="Tapia R."/>
            <person name="Gilna P."/>
            <person name="Schmutz J."/>
            <person name="Larimer F."/>
            <person name="Land M."/>
            <person name="Hauser L."/>
            <person name="Kyrpides N."/>
            <person name="Mikhailova N."/>
            <person name="Janssen P.H."/>
            <person name="Kuske C.R."/>
            <person name="Richardson P."/>
        </authorList>
    </citation>
    <scope>NUCLEOTIDE SEQUENCE</scope>
    <source>
        <strain evidence="1">Ellin6076</strain>
    </source>
</reference>
<name>Q01VP9_SOLUE</name>
<dbReference type="OrthoDB" id="9979458at2"/>
<dbReference type="STRING" id="234267.Acid_5316"/>
<dbReference type="InParanoid" id="Q01VP9"/>
<protein>
    <submittedName>
        <fullName evidence="1">Uncharacterized protein</fullName>
    </submittedName>
</protein>
<dbReference type="AlphaFoldDB" id="Q01VP9"/>
<organism evidence="1">
    <name type="scientific">Solibacter usitatus (strain Ellin6076)</name>
    <dbReference type="NCBI Taxonomy" id="234267"/>
    <lineage>
        <taxon>Bacteria</taxon>
        <taxon>Pseudomonadati</taxon>
        <taxon>Acidobacteriota</taxon>
        <taxon>Terriglobia</taxon>
        <taxon>Bryobacterales</taxon>
        <taxon>Solibacteraceae</taxon>
        <taxon>Candidatus Solibacter</taxon>
    </lineage>
</organism>
<dbReference type="EMBL" id="CP000473">
    <property type="protein sequence ID" value="ABJ86266.1"/>
    <property type="molecule type" value="Genomic_DNA"/>
</dbReference>
<dbReference type="HOGENOM" id="CLU_1019030_0_0_0"/>
<accession>Q01VP9</accession>
<proteinExistence type="predicted"/>
<dbReference type="KEGG" id="sus:Acid_5316"/>
<gene>
    <name evidence="1" type="ordered locus">Acid_5316</name>
</gene>
<sequence precursor="true">MRFSVVLVPAFVLLAGTGFFLIRPKLHGGPLPVEASLDRAPAPMEDRVADEYDAELIRNTLNSKNPNDAEIAAMVGAAGRRYLRRKMAYDAALREGSKIPPATVDALREDVEKARHVCDITESFGRHTDLATLEAEIEMEQRLTFRTGLAEHHEGRLTFSDDDLKALQRDFLDTFHRALPISARGESAVHRAMGFDHRGRTDVAVSPDTTEGAWVRRYLTAKGVSFFAFRSAVKGKATGAHIHIGPASGKRVPGA</sequence>
<evidence type="ECO:0000313" key="1">
    <source>
        <dbReference type="EMBL" id="ABJ86266.1"/>
    </source>
</evidence>